<evidence type="ECO:0000313" key="2">
    <source>
        <dbReference type="EMBL" id="HEF65190.1"/>
    </source>
</evidence>
<name>A0A7C1K3P5_THERO</name>
<evidence type="ECO:0000259" key="1">
    <source>
        <dbReference type="Pfam" id="PF07969"/>
    </source>
</evidence>
<dbReference type="PANTHER" id="PTHR22642">
    <property type="entry name" value="IMIDAZOLONEPROPIONASE"/>
    <property type="match status" value="1"/>
</dbReference>
<organism evidence="2">
    <name type="scientific">Thermomicrobium roseum</name>
    <dbReference type="NCBI Taxonomy" id="500"/>
    <lineage>
        <taxon>Bacteria</taxon>
        <taxon>Pseudomonadati</taxon>
        <taxon>Thermomicrobiota</taxon>
        <taxon>Thermomicrobia</taxon>
        <taxon>Thermomicrobiales</taxon>
        <taxon>Thermomicrobiaceae</taxon>
        <taxon>Thermomicrobium</taxon>
    </lineage>
</organism>
<sequence length="531" mass="58688">MDAYAVVNGTILTMDPTQPEVEAFGVIGEHIVAVGSLAEVEAALPRGARRLDLAGATCLPGFNEAHNHMINFGLVLGQVNCRHPHVRSISDIVARFAERASQTPPGSWIRGRGYDDNVLAEHRHPTRWDLDQASTRHPLVLVHSSGHMLVANSLALQLAGVTRETPDPSGGHIVRDESGEPTGLLQENAMELVERVIPAPTLEEMIEALRRCNDAYVAAGITSSQDAGSDHPLQVEAYQRAVERGVLKLRTSMMIRHQLLPHLLGLGVKQGFGDNRLRLGPVKLFADGSLIGRTAAVSRPFLSDPRPDNYGMTIWTQEELDELVWQAHSAGFQVATHAIGDRAIEMVLDAYERALTRLPRADHRHRIEHCGILRPDLIERIARLGVLVVSQPIFIAEYGDGFIRHLGLERIQLTYPFRSLLDAGIRLVFSTDCPVSSYEPLRCIQAAVLERTASGRSYALEEAIRVEEALPLYTVNGAYATFEERHKGMLRPGMLADFVVLEHDPRRVDPEELTQIRVLRTVIGGQTVYEA</sequence>
<dbReference type="InterPro" id="IPR033932">
    <property type="entry name" value="YtcJ-like"/>
</dbReference>
<dbReference type="AlphaFoldDB" id="A0A7C1K3P5"/>
<dbReference type="Gene3D" id="3.10.310.70">
    <property type="match status" value="1"/>
</dbReference>
<keyword evidence="2" id="KW-0378">Hydrolase</keyword>
<feature type="domain" description="Amidohydrolase 3" evidence="1">
    <location>
        <begin position="52"/>
        <end position="529"/>
    </location>
</feature>
<dbReference type="InterPro" id="IPR013108">
    <property type="entry name" value="Amidohydro_3"/>
</dbReference>
<dbReference type="Gene3D" id="2.30.40.10">
    <property type="entry name" value="Urease, subunit C, domain 1"/>
    <property type="match status" value="1"/>
</dbReference>
<dbReference type="CDD" id="cd01300">
    <property type="entry name" value="YtcJ_like"/>
    <property type="match status" value="1"/>
</dbReference>
<dbReference type="Gene3D" id="3.20.20.140">
    <property type="entry name" value="Metal-dependent hydrolases"/>
    <property type="match status" value="1"/>
</dbReference>
<protein>
    <submittedName>
        <fullName evidence="2">Amidohydrolase</fullName>
    </submittedName>
</protein>
<dbReference type="SUPFAM" id="SSF51338">
    <property type="entry name" value="Composite domain of metallo-dependent hydrolases"/>
    <property type="match status" value="1"/>
</dbReference>
<dbReference type="PANTHER" id="PTHR22642:SF2">
    <property type="entry name" value="PROTEIN LONG AFTER FAR-RED 3"/>
    <property type="match status" value="1"/>
</dbReference>
<dbReference type="InterPro" id="IPR011059">
    <property type="entry name" value="Metal-dep_hydrolase_composite"/>
</dbReference>
<dbReference type="EMBL" id="DSJL01000011">
    <property type="protein sequence ID" value="HEF65190.1"/>
    <property type="molecule type" value="Genomic_DNA"/>
</dbReference>
<dbReference type="SUPFAM" id="SSF51556">
    <property type="entry name" value="Metallo-dependent hydrolases"/>
    <property type="match status" value="1"/>
</dbReference>
<dbReference type="InterPro" id="IPR032466">
    <property type="entry name" value="Metal_Hydrolase"/>
</dbReference>
<proteinExistence type="predicted"/>
<gene>
    <name evidence="2" type="ORF">ENP47_06310</name>
</gene>
<accession>A0A7C1K3P5</accession>
<reference evidence="2" key="1">
    <citation type="journal article" date="2020" name="mSystems">
        <title>Genome- and Community-Level Interaction Insights into Carbon Utilization and Element Cycling Functions of Hydrothermarchaeota in Hydrothermal Sediment.</title>
        <authorList>
            <person name="Zhou Z."/>
            <person name="Liu Y."/>
            <person name="Xu W."/>
            <person name="Pan J."/>
            <person name="Luo Z.H."/>
            <person name="Li M."/>
        </authorList>
    </citation>
    <scope>NUCLEOTIDE SEQUENCE [LARGE SCALE GENOMIC DNA]</scope>
    <source>
        <strain evidence="2">SpSt-222</strain>
    </source>
</reference>
<dbReference type="GO" id="GO:0016810">
    <property type="term" value="F:hydrolase activity, acting on carbon-nitrogen (but not peptide) bonds"/>
    <property type="evidence" value="ECO:0007669"/>
    <property type="project" value="InterPro"/>
</dbReference>
<comment type="caution">
    <text evidence="2">The sequence shown here is derived from an EMBL/GenBank/DDBJ whole genome shotgun (WGS) entry which is preliminary data.</text>
</comment>
<dbReference type="Pfam" id="PF07969">
    <property type="entry name" value="Amidohydro_3"/>
    <property type="match status" value="1"/>
</dbReference>